<dbReference type="AlphaFoldDB" id="A0A2W2ITU0"/>
<evidence type="ECO:0000259" key="2">
    <source>
        <dbReference type="PROSITE" id="PS50943"/>
    </source>
</evidence>
<dbReference type="SMART" id="SM00530">
    <property type="entry name" value="HTH_XRE"/>
    <property type="match status" value="1"/>
</dbReference>
<reference evidence="3 4" key="1">
    <citation type="submission" date="2018-01" db="EMBL/GenBank/DDBJ databases">
        <title>Draft genome sequence of Sphaerisporangium sp. 7K107.</title>
        <authorList>
            <person name="Sahin N."/>
            <person name="Saygin H."/>
            <person name="Ay H."/>
        </authorList>
    </citation>
    <scope>NUCLEOTIDE SEQUENCE [LARGE SCALE GENOMIC DNA]</scope>
    <source>
        <strain evidence="3 4">7K107</strain>
    </source>
</reference>
<dbReference type="RefSeq" id="WP_111166077.1">
    <property type="nucleotide sequence ID" value="NZ_POUA01000028.1"/>
</dbReference>
<evidence type="ECO:0000256" key="1">
    <source>
        <dbReference type="ARBA" id="ARBA00023125"/>
    </source>
</evidence>
<dbReference type="InterPro" id="IPR011990">
    <property type="entry name" value="TPR-like_helical_dom_sf"/>
</dbReference>
<dbReference type="SUPFAM" id="SSF47413">
    <property type="entry name" value="lambda repressor-like DNA-binding domains"/>
    <property type="match status" value="1"/>
</dbReference>
<dbReference type="CDD" id="cd00093">
    <property type="entry name" value="HTH_XRE"/>
    <property type="match status" value="1"/>
</dbReference>
<dbReference type="Proteomes" id="UP000248544">
    <property type="component" value="Unassembled WGS sequence"/>
</dbReference>
<keyword evidence="4" id="KW-1185">Reference proteome</keyword>
<dbReference type="GO" id="GO:0005829">
    <property type="term" value="C:cytosol"/>
    <property type="evidence" value="ECO:0007669"/>
    <property type="project" value="TreeGrafter"/>
</dbReference>
<evidence type="ECO:0000313" key="4">
    <source>
        <dbReference type="Proteomes" id="UP000248544"/>
    </source>
</evidence>
<dbReference type="Gene3D" id="1.25.40.10">
    <property type="entry name" value="Tetratricopeptide repeat domain"/>
    <property type="match status" value="1"/>
</dbReference>
<dbReference type="PANTHER" id="PTHR46797">
    <property type="entry name" value="HTH-TYPE TRANSCRIPTIONAL REGULATOR"/>
    <property type="match status" value="1"/>
</dbReference>
<evidence type="ECO:0000313" key="3">
    <source>
        <dbReference type="EMBL" id="PZG53114.1"/>
    </source>
</evidence>
<proteinExistence type="predicted"/>
<dbReference type="Gene3D" id="1.10.260.40">
    <property type="entry name" value="lambda repressor-like DNA-binding domains"/>
    <property type="match status" value="1"/>
</dbReference>
<dbReference type="GO" id="GO:0003700">
    <property type="term" value="F:DNA-binding transcription factor activity"/>
    <property type="evidence" value="ECO:0007669"/>
    <property type="project" value="TreeGrafter"/>
</dbReference>
<dbReference type="GO" id="GO:0003677">
    <property type="term" value="F:DNA binding"/>
    <property type="evidence" value="ECO:0007669"/>
    <property type="project" value="UniProtKB-KW"/>
</dbReference>
<feature type="domain" description="HTH cro/C1-type" evidence="2">
    <location>
        <begin position="12"/>
        <end position="67"/>
    </location>
</feature>
<dbReference type="PANTHER" id="PTHR46797:SF1">
    <property type="entry name" value="METHYLPHOSPHONATE SYNTHASE"/>
    <property type="match status" value="1"/>
</dbReference>
<dbReference type="InterPro" id="IPR001387">
    <property type="entry name" value="Cro/C1-type_HTH"/>
</dbReference>
<dbReference type="EMBL" id="POUA01000028">
    <property type="protein sequence ID" value="PZG53114.1"/>
    <property type="molecule type" value="Genomic_DNA"/>
</dbReference>
<dbReference type="InterPro" id="IPR050807">
    <property type="entry name" value="TransReg_Diox_bact_type"/>
</dbReference>
<keyword evidence="1" id="KW-0238">DNA-binding</keyword>
<dbReference type="Pfam" id="PF13560">
    <property type="entry name" value="HTH_31"/>
    <property type="match status" value="1"/>
</dbReference>
<accession>A0A2W2ITU0</accession>
<dbReference type="InterPro" id="IPR010982">
    <property type="entry name" value="Lambda_DNA-bd_dom_sf"/>
</dbReference>
<dbReference type="SUPFAM" id="SSF48452">
    <property type="entry name" value="TPR-like"/>
    <property type="match status" value="1"/>
</dbReference>
<organism evidence="3 4">
    <name type="scientific">Spongiactinospora gelatinilytica</name>
    <dbReference type="NCBI Taxonomy" id="2666298"/>
    <lineage>
        <taxon>Bacteria</taxon>
        <taxon>Bacillati</taxon>
        <taxon>Actinomycetota</taxon>
        <taxon>Actinomycetes</taxon>
        <taxon>Streptosporangiales</taxon>
        <taxon>Streptosporangiaceae</taxon>
        <taxon>Spongiactinospora</taxon>
    </lineage>
</organism>
<protein>
    <recommendedName>
        <fullName evidence="2">HTH cro/C1-type domain-containing protein</fullName>
    </recommendedName>
</protein>
<sequence>MNDASTTIGQRLRSLRNARGLTQAELAEAAGVSTDLIGKLERDVRESMSWASMAKLARALDVDPGMIAGKGSRLNPTPGGTVLTVRDLVIAPDLLPEFSPTHDGEPPTSEELWRLVERCYGAYFAGEFGVLAADLPDLVARCRQLQATDLVAAAGPLAHAWQLAACLLVHTGRDDAAAIAAERAIYAARHGDDEWRAATMYGTYSWVLLHQGRLTEAEHLAAAQADKIEIAISRAEPQQITAWGGLILHAAVAAGGRGDADRALDYLRTAAAGAARAGEDRHDYWVSFGPSHVAVQQAHIMTALGRPEAALKAARTVDSGCLFTVQHGRHLLNVGRSLLERRRVDDAVEVTARAQSLSPEWFRHQGFAKSLALDLAERKSRITGPLRNVVQAFDPVM</sequence>
<gene>
    <name evidence="3" type="ORF">C1I98_06030</name>
</gene>
<name>A0A2W2ITU0_9ACTN</name>
<dbReference type="PROSITE" id="PS50943">
    <property type="entry name" value="HTH_CROC1"/>
    <property type="match status" value="1"/>
</dbReference>
<comment type="caution">
    <text evidence="3">The sequence shown here is derived from an EMBL/GenBank/DDBJ whole genome shotgun (WGS) entry which is preliminary data.</text>
</comment>